<keyword evidence="2" id="KW-1185">Reference proteome</keyword>
<proteinExistence type="predicted"/>
<sequence>MGKKVVGEANRVWKQYDAFWGRYAKAFDGEGKPGGITSYEALANELKGWRGGTGYEKLDDLLEYLVHPDDLKAFRGENPPRVLKFTEKHWQNMKQFVYGLKNPYVEANDEDSKEYQAFDGEQPVPMLPQPYYGRLENAKIVVVLNNSAYDPSVWKDGSAWGRIKGRMEAHLAHLKGGAPVVPWDPGTQWLPEDGGYYLNNYNPLKEDPNYLIHNFSAEKEREGVRASDSLFHVDMIPYQSDSGGDPYMDKIWSRLEELPSVQETLKLLYAIYVDTEDRAIVFRSPKSLRVFQDYVCDQECRGRGMQAIRQLYMDSEWGKRIFMMSSTQKASLTFGNLTVGEESWLVSGESLEQRKARAKGAMCKILGCE</sequence>
<gene>
    <name evidence="1" type="ORF">INS88_01630</name>
</gene>
<evidence type="ECO:0000313" key="1">
    <source>
        <dbReference type="EMBL" id="QOR45954.1"/>
    </source>
</evidence>
<evidence type="ECO:0000313" key="2">
    <source>
        <dbReference type="Proteomes" id="UP000595053"/>
    </source>
</evidence>
<accession>A0A7M1QWR4</accession>
<dbReference type="RefSeq" id="WP_197551385.1">
    <property type="nucleotide sequence ID" value="NZ_CP063213.1"/>
</dbReference>
<name>A0A7M1QWR4_9ACTO</name>
<organism evidence="1 2">
    <name type="scientific">Trueperella pecoris</name>
    <dbReference type="NCBI Taxonomy" id="2733571"/>
    <lineage>
        <taxon>Bacteria</taxon>
        <taxon>Bacillati</taxon>
        <taxon>Actinomycetota</taxon>
        <taxon>Actinomycetes</taxon>
        <taxon>Actinomycetales</taxon>
        <taxon>Actinomycetaceae</taxon>
        <taxon>Trueperella</taxon>
    </lineage>
</organism>
<reference evidence="1 2" key="1">
    <citation type="submission" date="2020-10" db="EMBL/GenBank/DDBJ databases">
        <title>Trueperella pecoris sp. nov. isolated from bovine and porcine specimens.</title>
        <authorList>
            <person name="Schoenecker L."/>
            <person name="Schnydrig P."/>
            <person name="Brodard I."/>
            <person name="Thomann A."/>
            <person name="Hemphill A."/>
            <person name="Rodriguez-Campos S."/>
            <person name="Perreten V."/>
            <person name="Jores J."/>
            <person name="Kittl S."/>
        </authorList>
    </citation>
    <scope>NUCLEOTIDE SEQUENCE [LARGE SCALE GENOMIC DNA]</scope>
    <source>
        <strain evidence="1 2">15A0121</strain>
    </source>
</reference>
<dbReference type="AlphaFoldDB" id="A0A7M1QWR4"/>
<dbReference type="EMBL" id="CP063213">
    <property type="protein sequence ID" value="QOR45954.1"/>
    <property type="molecule type" value="Genomic_DNA"/>
</dbReference>
<dbReference type="Proteomes" id="UP000595053">
    <property type="component" value="Chromosome"/>
</dbReference>
<protein>
    <submittedName>
        <fullName evidence="1">Uncharacterized protein</fullName>
    </submittedName>
</protein>